<evidence type="ECO:0000313" key="2">
    <source>
        <dbReference type="Proteomes" id="UP000076532"/>
    </source>
</evidence>
<organism evidence="1 2">
    <name type="scientific">Athelia psychrophila</name>
    <dbReference type="NCBI Taxonomy" id="1759441"/>
    <lineage>
        <taxon>Eukaryota</taxon>
        <taxon>Fungi</taxon>
        <taxon>Dikarya</taxon>
        <taxon>Basidiomycota</taxon>
        <taxon>Agaricomycotina</taxon>
        <taxon>Agaricomycetes</taxon>
        <taxon>Agaricomycetidae</taxon>
        <taxon>Atheliales</taxon>
        <taxon>Atheliaceae</taxon>
        <taxon>Athelia</taxon>
    </lineage>
</organism>
<gene>
    <name evidence="1" type="ORF">FIBSPDRAFT_1055795</name>
</gene>
<dbReference type="Proteomes" id="UP000076532">
    <property type="component" value="Unassembled WGS sequence"/>
</dbReference>
<evidence type="ECO:0000313" key="1">
    <source>
        <dbReference type="EMBL" id="KZP02556.1"/>
    </source>
</evidence>
<accession>A0A167T4K7</accession>
<protein>
    <submittedName>
        <fullName evidence="1">Uncharacterized protein</fullName>
    </submittedName>
</protein>
<dbReference type="AlphaFoldDB" id="A0A167T4K7"/>
<name>A0A167T4K7_9AGAM</name>
<reference evidence="1 2" key="1">
    <citation type="journal article" date="2016" name="Mol. Biol. Evol.">
        <title>Comparative Genomics of Early-Diverging Mushroom-Forming Fungi Provides Insights into the Origins of Lignocellulose Decay Capabilities.</title>
        <authorList>
            <person name="Nagy L.G."/>
            <person name="Riley R."/>
            <person name="Tritt A."/>
            <person name="Adam C."/>
            <person name="Daum C."/>
            <person name="Floudas D."/>
            <person name="Sun H."/>
            <person name="Yadav J.S."/>
            <person name="Pangilinan J."/>
            <person name="Larsson K.H."/>
            <person name="Matsuura K."/>
            <person name="Barry K."/>
            <person name="Labutti K."/>
            <person name="Kuo R."/>
            <person name="Ohm R.A."/>
            <person name="Bhattacharya S.S."/>
            <person name="Shirouzu T."/>
            <person name="Yoshinaga Y."/>
            <person name="Martin F.M."/>
            <person name="Grigoriev I.V."/>
            <person name="Hibbett D.S."/>
        </authorList>
    </citation>
    <scope>NUCLEOTIDE SEQUENCE [LARGE SCALE GENOMIC DNA]</scope>
    <source>
        <strain evidence="1 2">CBS 109695</strain>
    </source>
</reference>
<sequence>MRPGVLNDTLFWIFISKGVCRYGNATCTFRGTAFLERVKQLCNSAGLFRISRVLLL</sequence>
<dbReference type="EMBL" id="KV418469">
    <property type="protein sequence ID" value="KZP02556.1"/>
    <property type="molecule type" value="Genomic_DNA"/>
</dbReference>
<keyword evidence="2" id="KW-1185">Reference proteome</keyword>
<proteinExistence type="predicted"/>